<evidence type="ECO:0000313" key="2">
    <source>
        <dbReference type="Proteomes" id="UP000499080"/>
    </source>
</evidence>
<evidence type="ECO:0000313" key="1">
    <source>
        <dbReference type="EMBL" id="GBM27442.1"/>
    </source>
</evidence>
<dbReference type="AlphaFoldDB" id="A0A4Y2EE78"/>
<sequence length="115" mass="12816">MSNYLYSAISRSKHPSTLFIIHDESDALYLDGEVTETRKGVRGGKVVWGAVFTWDLGVPVREQVAFIYPTVLVVLCSQHGIQLLGTCLWTRLALDCHFGSSACCILLRDLLYPVI</sequence>
<proteinExistence type="predicted"/>
<reference evidence="1 2" key="1">
    <citation type="journal article" date="2019" name="Sci. Rep.">
        <title>Orb-weaving spider Araneus ventricosus genome elucidates the spidroin gene catalogue.</title>
        <authorList>
            <person name="Kono N."/>
            <person name="Nakamura H."/>
            <person name="Ohtoshi R."/>
            <person name="Moran D.A.P."/>
            <person name="Shinohara A."/>
            <person name="Yoshida Y."/>
            <person name="Fujiwara M."/>
            <person name="Mori M."/>
            <person name="Tomita M."/>
            <person name="Arakawa K."/>
        </authorList>
    </citation>
    <scope>NUCLEOTIDE SEQUENCE [LARGE SCALE GENOMIC DNA]</scope>
</reference>
<gene>
    <name evidence="1" type="ORF">AVEN_59900_1</name>
</gene>
<keyword evidence="2" id="KW-1185">Reference proteome</keyword>
<dbReference type="EMBL" id="BGPR01000585">
    <property type="protein sequence ID" value="GBM27442.1"/>
    <property type="molecule type" value="Genomic_DNA"/>
</dbReference>
<dbReference type="Proteomes" id="UP000499080">
    <property type="component" value="Unassembled WGS sequence"/>
</dbReference>
<accession>A0A4Y2EE78</accession>
<comment type="caution">
    <text evidence="1">The sequence shown here is derived from an EMBL/GenBank/DDBJ whole genome shotgun (WGS) entry which is preliminary data.</text>
</comment>
<name>A0A4Y2EE78_ARAVE</name>
<protein>
    <submittedName>
        <fullName evidence="1">Uncharacterized protein</fullName>
    </submittedName>
</protein>
<organism evidence="1 2">
    <name type="scientific">Araneus ventricosus</name>
    <name type="common">Orbweaver spider</name>
    <name type="synonym">Epeira ventricosa</name>
    <dbReference type="NCBI Taxonomy" id="182803"/>
    <lineage>
        <taxon>Eukaryota</taxon>
        <taxon>Metazoa</taxon>
        <taxon>Ecdysozoa</taxon>
        <taxon>Arthropoda</taxon>
        <taxon>Chelicerata</taxon>
        <taxon>Arachnida</taxon>
        <taxon>Araneae</taxon>
        <taxon>Araneomorphae</taxon>
        <taxon>Entelegynae</taxon>
        <taxon>Araneoidea</taxon>
        <taxon>Araneidae</taxon>
        <taxon>Araneus</taxon>
    </lineage>
</organism>